<organism evidence="1 2">
    <name type="scientific">Meloidogyne enterolobii</name>
    <name type="common">Root-knot nematode worm</name>
    <name type="synonym">Meloidogyne mayaguensis</name>
    <dbReference type="NCBI Taxonomy" id="390850"/>
    <lineage>
        <taxon>Eukaryota</taxon>
        <taxon>Metazoa</taxon>
        <taxon>Ecdysozoa</taxon>
        <taxon>Nematoda</taxon>
        <taxon>Chromadorea</taxon>
        <taxon>Rhabditida</taxon>
        <taxon>Tylenchina</taxon>
        <taxon>Tylenchomorpha</taxon>
        <taxon>Tylenchoidea</taxon>
        <taxon>Meloidogynidae</taxon>
        <taxon>Meloidogyninae</taxon>
        <taxon>Meloidogyne</taxon>
    </lineage>
</organism>
<sequence>MDYYSFNIDETECSSYNNNTHLVRQFNFFQFSSSQVLETCKHFLFNLNFL</sequence>
<reference evidence="1" key="1">
    <citation type="submission" date="2023-11" db="EMBL/GenBank/DDBJ databases">
        <authorList>
            <person name="Poullet M."/>
        </authorList>
    </citation>
    <scope>NUCLEOTIDE SEQUENCE</scope>
    <source>
        <strain evidence="1">E1834</strain>
    </source>
</reference>
<evidence type="ECO:0000313" key="1">
    <source>
        <dbReference type="EMBL" id="CAK5042167.1"/>
    </source>
</evidence>
<gene>
    <name evidence="1" type="ORF">MENTE1834_LOCUS10755</name>
</gene>
<protein>
    <submittedName>
        <fullName evidence="1">Uncharacterized protein</fullName>
    </submittedName>
</protein>
<comment type="caution">
    <text evidence="1">The sequence shown here is derived from an EMBL/GenBank/DDBJ whole genome shotgun (WGS) entry which is preliminary data.</text>
</comment>
<dbReference type="Proteomes" id="UP001497535">
    <property type="component" value="Unassembled WGS sequence"/>
</dbReference>
<accession>A0ACB0YDG7</accession>
<name>A0ACB0YDG7_MELEN</name>
<keyword evidence="2" id="KW-1185">Reference proteome</keyword>
<proteinExistence type="predicted"/>
<evidence type="ECO:0000313" key="2">
    <source>
        <dbReference type="Proteomes" id="UP001497535"/>
    </source>
</evidence>
<dbReference type="EMBL" id="CAVMJV010000010">
    <property type="protein sequence ID" value="CAK5042167.1"/>
    <property type="molecule type" value="Genomic_DNA"/>
</dbReference>